<gene>
    <name evidence="2" type="ORF">BFP71_01915</name>
</gene>
<sequence>MSLSAQSRMSSVEISYLFDEDHEFLVRHRVAAQDGKVKLFLKFILNSGNVKFSDYRLSYDVRASYIDEKEVNSAVALDSSYIIDVDFRQYVYAFELDNPSDEALVVVDVYNAVRDKHYNIDIPLKIKDWVPAPFLLFEADKDIPYFANYINKGHAVRIINPFNPQTSYEVNGVTNNKPVALPPFDESVKDPVEKVPLDTAYGVNHGEEFRFYTEGVYKIQSQNYPDHLLSIMVSDEFHPYYGSYSDLITPLIYVSTNDEYTELKSASEGRAAFESFVNSTISSNEQVAKDFIKYYYRRVRKSERLFSEDKEGWKTDRGMVYQVFGNPLQVFRNESTELWVFPSSTGGRLRFIFDIVVEDGLVKYKLIRGKRYRENWMLAVTQWRSGRIIE</sequence>
<protein>
    <recommendedName>
        <fullName evidence="1">GWxTD domain-containing protein</fullName>
    </recommendedName>
</protein>
<reference evidence="2 3" key="1">
    <citation type="submission" date="2016-08" db="EMBL/GenBank/DDBJ databases">
        <title>Draft genome of Fabibacter sp. strain SK-8.</title>
        <authorList>
            <person name="Wong S.-K."/>
            <person name="Hamasaki K."/>
            <person name="Yoshizawa S."/>
        </authorList>
    </citation>
    <scope>NUCLEOTIDE SEQUENCE [LARGE SCALE GENOMIC DNA]</scope>
    <source>
        <strain evidence="2 3">SK-8</strain>
    </source>
</reference>
<evidence type="ECO:0000313" key="3">
    <source>
        <dbReference type="Proteomes" id="UP000095552"/>
    </source>
</evidence>
<dbReference type="EMBL" id="MDGQ01000003">
    <property type="protein sequence ID" value="OEK06457.1"/>
    <property type="molecule type" value="Genomic_DNA"/>
</dbReference>
<dbReference type="Proteomes" id="UP000095552">
    <property type="component" value="Unassembled WGS sequence"/>
</dbReference>
<dbReference type="Pfam" id="PF20094">
    <property type="entry name" value="GWxTD_dom"/>
    <property type="match status" value="1"/>
</dbReference>
<evidence type="ECO:0000313" key="2">
    <source>
        <dbReference type="EMBL" id="OEK06457.1"/>
    </source>
</evidence>
<name>A0A1E5T556_9BACT</name>
<comment type="caution">
    <text evidence="2">The sequence shown here is derived from an EMBL/GenBank/DDBJ whole genome shotgun (WGS) entry which is preliminary data.</text>
</comment>
<dbReference type="STRING" id="1563681.BFP71_01915"/>
<feature type="domain" description="GWxTD" evidence="1">
    <location>
        <begin position="215"/>
        <end position="385"/>
    </location>
</feature>
<dbReference type="NCBIfam" id="TIGR04514">
    <property type="entry name" value="GWxTD_dom"/>
    <property type="match status" value="1"/>
</dbReference>
<dbReference type="AlphaFoldDB" id="A0A1E5T556"/>
<dbReference type="InterPro" id="IPR030959">
    <property type="entry name" value="GWxTD_dom"/>
</dbReference>
<organism evidence="2 3">
    <name type="scientific">Roseivirga misakiensis</name>
    <dbReference type="NCBI Taxonomy" id="1563681"/>
    <lineage>
        <taxon>Bacteria</taxon>
        <taxon>Pseudomonadati</taxon>
        <taxon>Bacteroidota</taxon>
        <taxon>Cytophagia</taxon>
        <taxon>Cytophagales</taxon>
        <taxon>Roseivirgaceae</taxon>
        <taxon>Roseivirga</taxon>
    </lineage>
</organism>
<accession>A0A1E5T556</accession>
<keyword evidence="3" id="KW-1185">Reference proteome</keyword>
<evidence type="ECO:0000259" key="1">
    <source>
        <dbReference type="Pfam" id="PF20094"/>
    </source>
</evidence>
<proteinExistence type="predicted"/>